<sequence length="152" mass="16853">MTPGNPAVLSGTWFVVQTSLPLWRTRQNPSVTYAPLPDGRVVDTVRFTQRGRPGLIVGLDRPLPGGGWEWRGISLLTRFTPSRWQVAHAADSWAITVFARTPFTPAGLDVYARTPSLTAAQQTEVEAVLTTLPIAQPYLRDLFFPVHDEQKS</sequence>
<gene>
    <name evidence="1" type="ORF">GO986_11710</name>
</gene>
<reference evidence="1 2" key="1">
    <citation type="submission" date="2019-12" db="EMBL/GenBank/DDBJ databases">
        <title>Deinococcus sp. HMF7620 Genome sequencing and assembly.</title>
        <authorList>
            <person name="Kang H."/>
            <person name="Kim H."/>
            <person name="Joh K."/>
        </authorList>
    </citation>
    <scope>NUCLEOTIDE SEQUENCE [LARGE SCALE GENOMIC DNA]</scope>
    <source>
        <strain evidence="1 2">HMF7620</strain>
    </source>
</reference>
<dbReference type="AlphaFoldDB" id="A0A7C9HS13"/>
<organism evidence="1 2">
    <name type="scientific">Deinococcus arboris</name>
    <dbReference type="NCBI Taxonomy" id="2682977"/>
    <lineage>
        <taxon>Bacteria</taxon>
        <taxon>Thermotogati</taxon>
        <taxon>Deinococcota</taxon>
        <taxon>Deinococci</taxon>
        <taxon>Deinococcales</taxon>
        <taxon>Deinococcaceae</taxon>
        <taxon>Deinococcus</taxon>
    </lineage>
</organism>
<comment type="caution">
    <text evidence="1">The sequence shown here is derived from an EMBL/GenBank/DDBJ whole genome shotgun (WGS) entry which is preliminary data.</text>
</comment>
<evidence type="ECO:0000313" key="2">
    <source>
        <dbReference type="Proteomes" id="UP000483286"/>
    </source>
</evidence>
<dbReference type="Proteomes" id="UP000483286">
    <property type="component" value="Unassembled WGS sequence"/>
</dbReference>
<protein>
    <recommendedName>
        <fullName evidence="3">Lipocalin/cytosolic fatty-acid binding domain-containing protein</fullName>
    </recommendedName>
</protein>
<proteinExistence type="predicted"/>
<dbReference type="EMBL" id="WQLB01000014">
    <property type="protein sequence ID" value="MVN87434.1"/>
    <property type="molecule type" value="Genomic_DNA"/>
</dbReference>
<evidence type="ECO:0000313" key="1">
    <source>
        <dbReference type="EMBL" id="MVN87434.1"/>
    </source>
</evidence>
<accession>A0A7C9HS13</accession>
<dbReference type="SUPFAM" id="SSF50814">
    <property type="entry name" value="Lipocalins"/>
    <property type="match status" value="1"/>
</dbReference>
<evidence type="ECO:0008006" key="3">
    <source>
        <dbReference type="Google" id="ProtNLM"/>
    </source>
</evidence>
<dbReference type="InterPro" id="IPR012674">
    <property type="entry name" value="Calycin"/>
</dbReference>
<dbReference type="RefSeq" id="WP_157459482.1">
    <property type="nucleotide sequence ID" value="NZ_WQLB01000014.1"/>
</dbReference>
<keyword evidence="2" id="KW-1185">Reference proteome</keyword>
<name>A0A7C9HS13_9DEIO</name>